<dbReference type="STRING" id="7897.ENSLACP00000009853"/>
<feature type="region of interest" description="Disordered" evidence="7">
    <location>
        <begin position="167"/>
        <end position="215"/>
    </location>
</feature>
<sequence length="257" mass="28484">MNGAAYSNFDNKDHVLKLGESFEKQPKCAFHTIRYDFKPASIDTSCEGDLEVGKGEQVTITLPNIEVKKVPSSLFEGKKLHGRQNCLFVLSKVRGHGPPTSKRRNLHLLNRRAEGSSKVQSRLEQQQQNMRNVSKIPATSKNSPPKEKSSTLPLDDIEKELMAEASVMDQMSSSDSSSDSKSSSSSSEDSSSSDSEGEAGKAPLPPPLPFPQPQNALPAVDIINHRPQDNEGQFMNTLSEYIHICFCFFYFLSMFLI</sequence>
<dbReference type="GO" id="GO:0032783">
    <property type="term" value="C:super elongation complex"/>
    <property type="evidence" value="ECO:0007669"/>
    <property type="project" value="InterPro"/>
</dbReference>
<dbReference type="GO" id="GO:0001714">
    <property type="term" value="P:endodermal cell fate specification"/>
    <property type="evidence" value="ECO:0007669"/>
    <property type="project" value="Ensembl"/>
</dbReference>
<dbReference type="Ensembl" id="ENSLACT00000009929.1">
    <property type="protein sequence ID" value="ENSLACP00000009853.1"/>
    <property type="gene ID" value="ENSLACG00000008688.1"/>
</dbReference>
<name>H3AJN2_LATCH</name>
<dbReference type="GO" id="GO:0006368">
    <property type="term" value="P:transcription elongation by RNA polymerase II"/>
    <property type="evidence" value="ECO:0007669"/>
    <property type="project" value="InterPro"/>
</dbReference>
<dbReference type="GO" id="GO:0014812">
    <property type="term" value="P:muscle cell migration"/>
    <property type="evidence" value="ECO:0007669"/>
    <property type="project" value="Ensembl"/>
</dbReference>
<evidence type="ECO:0000256" key="1">
    <source>
        <dbReference type="ARBA" id="ARBA00004123"/>
    </source>
</evidence>
<dbReference type="GO" id="GO:0031016">
    <property type="term" value="P:pancreas development"/>
    <property type="evidence" value="ECO:0007669"/>
    <property type="project" value="Ensembl"/>
</dbReference>
<gene>
    <name evidence="9" type="primary">EAF2</name>
</gene>
<dbReference type="PANTHER" id="PTHR15970:SF7">
    <property type="entry name" value="ELL-ASSOCIATED FACTOR 2"/>
    <property type="match status" value="1"/>
</dbReference>
<dbReference type="Bgee" id="ENSLACG00000008688">
    <property type="expression patterns" value="Expressed in muscle tissue and 6 other cell types or tissues"/>
</dbReference>
<feature type="compositionally biased region" description="Polar residues" evidence="7">
    <location>
        <begin position="117"/>
        <end position="143"/>
    </location>
</feature>
<keyword evidence="10" id="KW-1185">Reference proteome</keyword>
<evidence type="ECO:0000259" key="8">
    <source>
        <dbReference type="Pfam" id="PF09816"/>
    </source>
</evidence>
<evidence type="ECO:0000256" key="5">
    <source>
        <dbReference type="ARBA" id="ARBA00023163"/>
    </source>
</evidence>
<feature type="domain" description="Transcription elongation factor Eaf N-terminal" evidence="8">
    <location>
        <begin position="15"/>
        <end position="93"/>
    </location>
</feature>
<dbReference type="GO" id="GO:0070016">
    <property type="term" value="F:armadillo repeat domain binding"/>
    <property type="evidence" value="ECO:0007669"/>
    <property type="project" value="Ensembl"/>
</dbReference>
<keyword evidence="6" id="KW-0539">Nucleus</keyword>
<dbReference type="eggNOG" id="KOG4795">
    <property type="taxonomic scope" value="Eukaryota"/>
</dbReference>
<dbReference type="GO" id="GO:0007179">
    <property type="term" value="P:transforming growth factor beta receptor signaling pathway"/>
    <property type="evidence" value="ECO:0007669"/>
    <property type="project" value="Ensembl"/>
</dbReference>
<keyword evidence="5" id="KW-0804">Transcription</keyword>
<dbReference type="GO" id="GO:0008013">
    <property type="term" value="F:beta-catenin binding"/>
    <property type="evidence" value="ECO:0007669"/>
    <property type="project" value="Ensembl"/>
</dbReference>
<dbReference type="GO" id="GO:0003711">
    <property type="term" value="F:transcription elongation factor activity"/>
    <property type="evidence" value="ECO:0007669"/>
    <property type="project" value="TreeGrafter"/>
</dbReference>
<evidence type="ECO:0000256" key="7">
    <source>
        <dbReference type="SAM" id="MobiDB-lite"/>
    </source>
</evidence>
<accession>H3AJN2</accession>
<feature type="compositionally biased region" description="Low complexity" evidence="7">
    <location>
        <begin position="172"/>
        <end position="194"/>
    </location>
</feature>
<dbReference type="GO" id="GO:0060028">
    <property type="term" value="P:convergent extension involved in axis elongation"/>
    <property type="evidence" value="ECO:0007669"/>
    <property type="project" value="Ensembl"/>
</dbReference>
<evidence type="ECO:0000313" key="9">
    <source>
        <dbReference type="Ensembl" id="ENSLACP00000009853.1"/>
    </source>
</evidence>
<dbReference type="InterPro" id="IPR019194">
    <property type="entry name" value="Tscrpt_elong_fac_Eaf_N"/>
</dbReference>
<reference evidence="10" key="1">
    <citation type="submission" date="2011-08" db="EMBL/GenBank/DDBJ databases">
        <title>The draft genome of Latimeria chalumnae.</title>
        <authorList>
            <person name="Di Palma F."/>
            <person name="Alfoldi J."/>
            <person name="Johnson J."/>
            <person name="Berlin A."/>
            <person name="Gnerre S."/>
            <person name="Jaffe D."/>
            <person name="MacCallum I."/>
            <person name="Young S."/>
            <person name="Walker B.J."/>
            <person name="Lander E."/>
            <person name="Lindblad-Toh K."/>
        </authorList>
    </citation>
    <scope>NUCLEOTIDE SEQUENCE [LARGE SCALE GENOMIC DNA]</scope>
    <source>
        <strain evidence="10">Wild caught</strain>
    </source>
</reference>
<feature type="compositionally biased region" description="Basic residues" evidence="7">
    <location>
        <begin position="101"/>
        <end position="110"/>
    </location>
</feature>
<reference evidence="9" key="2">
    <citation type="submission" date="2025-08" db="UniProtKB">
        <authorList>
            <consortium name="Ensembl"/>
        </authorList>
    </citation>
    <scope>IDENTIFICATION</scope>
</reference>
<dbReference type="GO" id="GO:0007507">
    <property type="term" value="P:heart development"/>
    <property type="evidence" value="ECO:0007669"/>
    <property type="project" value="Ensembl"/>
</dbReference>
<reference evidence="9" key="3">
    <citation type="submission" date="2025-09" db="UniProtKB">
        <authorList>
            <consortium name="Ensembl"/>
        </authorList>
    </citation>
    <scope>IDENTIFICATION</scope>
</reference>
<dbReference type="Proteomes" id="UP000008672">
    <property type="component" value="Unassembled WGS sequence"/>
</dbReference>
<dbReference type="EMBL" id="AFYH01146127">
    <property type="status" value="NOT_ANNOTATED_CDS"/>
    <property type="molecule type" value="Genomic_DNA"/>
</dbReference>
<dbReference type="HOGENOM" id="CLU_025755_1_0_1"/>
<keyword evidence="4" id="KW-0010">Activator</keyword>
<evidence type="ECO:0000256" key="3">
    <source>
        <dbReference type="ARBA" id="ARBA00023015"/>
    </source>
</evidence>
<dbReference type="GO" id="GO:0030111">
    <property type="term" value="P:regulation of Wnt signaling pathway"/>
    <property type="evidence" value="ECO:0007669"/>
    <property type="project" value="Ensembl"/>
</dbReference>
<dbReference type="PANTHER" id="PTHR15970">
    <property type="entry name" value="ELL-ASSOCIATED FACTOR EAF"/>
    <property type="match status" value="1"/>
</dbReference>
<evidence type="ECO:0000256" key="4">
    <source>
        <dbReference type="ARBA" id="ARBA00023159"/>
    </source>
</evidence>
<dbReference type="Pfam" id="PF09816">
    <property type="entry name" value="EAF"/>
    <property type="match status" value="1"/>
</dbReference>
<feature type="region of interest" description="Disordered" evidence="7">
    <location>
        <begin position="93"/>
        <end position="153"/>
    </location>
</feature>
<evidence type="ECO:0000256" key="6">
    <source>
        <dbReference type="ARBA" id="ARBA00023242"/>
    </source>
</evidence>
<evidence type="ECO:0000313" key="10">
    <source>
        <dbReference type="Proteomes" id="UP000008672"/>
    </source>
</evidence>
<protein>
    <submittedName>
        <fullName evidence="9">ELL associated factor 2</fullName>
    </submittedName>
</protein>
<comment type="subcellular location">
    <subcellularLocation>
        <location evidence="1">Nucleus</location>
    </subcellularLocation>
</comment>
<dbReference type="InParanoid" id="H3AJN2"/>
<dbReference type="EMBL" id="AFYH01146126">
    <property type="status" value="NOT_ANNOTATED_CDS"/>
    <property type="molecule type" value="Genomic_DNA"/>
</dbReference>
<dbReference type="InterPro" id="IPR027093">
    <property type="entry name" value="EAF_fam"/>
</dbReference>
<proteinExistence type="inferred from homology"/>
<dbReference type="GeneTree" id="ENSGT00390000017724"/>
<comment type="similarity">
    <text evidence="2">Belongs to the EAF family.</text>
</comment>
<organism evidence="9 10">
    <name type="scientific">Latimeria chalumnae</name>
    <name type="common">Coelacanth</name>
    <dbReference type="NCBI Taxonomy" id="7897"/>
    <lineage>
        <taxon>Eukaryota</taxon>
        <taxon>Metazoa</taxon>
        <taxon>Chordata</taxon>
        <taxon>Craniata</taxon>
        <taxon>Vertebrata</taxon>
        <taxon>Euteleostomi</taxon>
        <taxon>Coelacanthiformes</taxon>
        <taxon>Coelacanthidae</taxon>
        <taxon>Latimeria</taxon>
    </lineage>
</organism>
<dbReference type="EMBL" id="AFYH01146128">
    <property type="status" value="NOT_ANNOTATED_CDS"/>
    <property type="molecule type" value="Genomic_DNA"/>
</dbReference>
<evidence type="ECO:0000256" key="2">
    <source>
        <dbReference type="ARBA" id="ARBA00007798"/>
    </source>
</evidence>
<feature type="compositionally biased region" description="Pro residues" evidence="7">
    <location>
        <begin position="203"/>
        <end position="212"/>
    </location>
</feature>
<dbReference type="GO" id="GO:0007501">
    <property type="term" value="P:mesodermal cell fate specification"/>
    <property type="evidence" value="ECO:0007669"/>
    <property type="project" value="Ensembl"/>
</dbReference>
<dbReference type="GO" id="GO:0060029">
    <property type="term" value="P:convergent extension involved in organogenesis"/>
    <property type="evidence" value="ECO:0007669"/>
    <property type="project" value="Ensembl"/>
</dbReference>
<dbReference type="EMBL" id="AFYH01146125">
    <property type="status" value="NOT_ANNOTATED_CDS"/>
    <property type="molecule type" value="Genomic_DNA"/>
</dbReference>
<dbReference type="GO" id="GO:0042074">
    <property type="term" value="P:cell migration involved in gastrulation"/>
    <property type="evidence" value="ECO:0007669"/>
    <property type="project" value="Ensembl"/>
</dbReference>
<dbReference type="AlphaFoldDB" id="H3AJN2"/>
<keyword evidence="3" id="KW-0805">Transcription regulation</keyword>
<dbReference type="GO" id="GO:0003714">
    <property type="term" value="F:transcription corepressor activity"/>
    <property type="evidence" value="ECO:0007669"/>
    <property type="project" value="Ensembl"/>
</dbReference>